<name>A0A085NTE1_9BILA</name>
<sequence>MSASANQGTAVDDLFSVKNAFHIGSYQQCITEALALKPSSKEAKLERDVYVYRAYIAQKKFTVALEEIKVDNDTPGPLVAVRMLAEYLGKPDRRETVVDELPSLFEKYSTEPICLLMAAMILSHEMNFEEALRYLHHSVDSLECLAMAVHCLLAMNRIDIAKETIKEMQTLDEDSLLTQMTTAWVNMALGQEHLQDALFTFQEMIDKYGSTALLLNSLACCQIMMGNYEDGERVVNESLEKDSNNAEVIINAIVLSQMLGKPAEALVFSPIKAGYGGRVLLLKVVKLNQLSLAKLLRRIQFSQNAQPTVVSRGIWFVHLSSVAPMASIVVAEQTLQRCFEKIGSVCVRLATTVRAWWVQVPGKRCSMAVVSCRHFSLDQASLVPIDHRCPIVGGAEQPNTDDISLSRRRTPPIAIAFCSEPMRRHWSHLASMVFATALLLWAKTADAVPYSTSLHAHHHNQFESRRRCQEITIPMCKSIGYNMTQMPNQFNHQTQEDAGMEVHQFWPLVEINCSPDLRFFLCSMYTPICIPDYPKPLPACRSVCERARAGCAPLMRQYGFDWPPNLDCDRLPVFGQPDQLCMDANQTERVGGSTIRPTSSSRRPPIGGDFSDAGRGTHRGCVCQCRAPFVSLAGNDPSLNRASVGNVSQCTYPCRGLFMSSENHHFVTFWIGLWAVLCFLSTVVTVITFLIDMSRFYYPERPIIFLSFCYLMVSTGYLIRLIVGHDAVACDGNAIRTTSGDGSAAVCTIVFLLTYFFSMASSVWWVVLALTWFLAAGLKWSNEAISGYSPYFHMFAWALPSVKTVAILALSAVDGDPISGICSVGNTDVTTLRWFVLGPLFAYLVLGVFFLLAGFVSLVRIHHIVKQQQGVGKIEKLEKLMVRIGIFSVLYTIPATILIGCYFYEQHYRLIWEMTITCHGSDCGFAALTTISNGVHVAKPEFSIAVLKYFMCLVVGITSGIWIWSPKTVDSWRRFCYRLCLWSRSSDDQLIMGTTRGGKPLYVPAETIIIKSHTDVSNGAAAGGGEEREADKVKEWIISTRTDFVSHRLALSVRYGFGDVKASYRVAMVKVRNSAAKISRNKKKYWRRGANIADVESFLDQKRDDERLEKHFKDLTQDQPAFVIDKTPNSAALISIPTKTVDEQKRVKRSKKDAKNISLLAALPQRCANSKQSGKPSRCWAPPRFFDLWNDEGTQTKDEDHELKECSSSETGLGSIKVPKTMRVPRSIRQHVDLPHAGTSYNPKVEDHQALLKKASLAEMARINKEKALRKAAAFPKRETRATEETDVQEMMEGLFDTSDANDFAESVATEGNDDSAKSVPVKPKSKAQRRRAALEKKMKAHLEKEKQNRVRENDVYRLKRIKKEIRKAEELSKKRQERKQLLKVKKLMGPARIGPHKFEPADEDFLLSSELPKGLRRLKPEGSILADRYRNLQLRNIIESRVRIKKKRRRPYKYVEKSAVRCVDEHYIPDNPLGINIR</sequence>
<reference evidence="26 27" key="1">
    <citation type="journal article" date="2014" name="Nat. Genet.">
        <title>Genome and transcriptome of the porcine whipworm Trichuris suis.</title>
        <authorList>
            <person name="Jex A.R."/>
            <person name="Nejsum P."/>
            <person name="Schwarz E.M."/>
            <person name="Hu L."/>
            <person name="Young N.D."/>
            <person name="Hall R.S."/>
            <person name="Korhonen P.K."/>
            <person name="Liao S."/>
            <person name="Thamsborg S."/>
            <person name="Xia J."/>
            <person name="Xu P."/>
            <person name="Wang S."/>
            <person name="Scheerlinck J.P."/>
            <person name="Hofmann A."/>
            <person name="Sternberg P.W."/>
            <person name="Wang J."/>
            <person name="Gasser R.B."/>
        </authorList>
    </citation>
    <scope>NUCLEOTIDE SEQUENCE [LARGE SCALE GENOMIC DNA]</scope>
    <source>
        <strain evidence="26">DCEP-RM93F</strain>
        <strain evidence="25">DCEP-RM93M</strain>
    </source>
</reference>
<dbReference type="Gene3D" id="1.25.40.10">
    <property type="entry name" value="Tetratricopeptide repeat domain"/>
    <property type="match status" value="1"/>
</dbReference>
<dbReference type="GO" id="GO:0060070">
    <property type="term" value="P:canonical Wnt signaling pathway"/>
    <property type="evidence" value="ECO:0007669"/>
    <property type="project" value="TreeGrafter"/>
</dbReference>
<dbReference type="InterPro" id="IPR000539">
    <property type="entry name" value="Frizzled/Smoothened_7TM"/>
</dbReference>
<evidence type="ECO:0000256" key="4">
    <source>
        <dbReference type="ARBA" id="ARBA00008077"/>
    </source>
</evidence>
<dbReference type="InterPro" id="IPR036790">
    <property type="entry name" value="Frizzled_dom_sf"/>
</dbReference>
<dbReference type="InterPro" id="IPR017981">
    <property type="entry name" value="GPCR_2-like_7TM"/>
</dbReference>
<evidence type="ECO:0000256" key="3">
    <source>
        <dbReference type="ARBA" id="ARBA00004651"/>
    </source>
</evidence>
<dbReference type="GO" id="GO:0042254">
    <property type="term" value="P:ribosome biogenesis"/>
    <property type="evidence" value="ECO:0007669"/>
    <property type="project" value="UniProtKB-KW"/>
</dbReference>
<dbReference type="GO" id="GO:0005886">
    <property type="term" value="C:plasma membrane"/>
    <property type="evidence" value="ECO:0007669"/>
    <property type="project" value="UniProtKB-SubCell"/>
</dbReference>
<evidence type="ECO:0000256" key="20">
    <source>
        <dbReference type="PROSITE-ProRule" id="PRU00090"/>
    </source>
</evidence>
<feature type="transmembrane region" description="Helical" evidence="22">
    <location>
        <begin position="743"/>
        <end position="774"/>
    </location>
</feature>
<dbReference type="Gene3D" id="1.10.2000.10">
    <property type="entry name" value="Frizzled cysteine-rich domain"/>
    <property type="match status" value="1"/>
</dbReference>
<feature type="domain" description="G-protein coupled receptors family 2 profile 2" evidence="24">
    <location>
        <begin position="665"/>
        <end position="971"/>
    </location>
</feature>
<feature type="domain" description="FZ" evidence="23">
    <location>
        <begin position="463"/>
        <end position="584"/>
    </location>
</feature>
<comment type="similarity">
    <text evidence="4">Belongs to the G-protein coupled receptor Fz/Smo family.</text>
</comment>
<dbReference type="EMBL" id="KL367476">
    <property type="protein sequence ID" value="KFD72737.1"/>
    <property type="molecule type" value="Genomic_DNA"/>
</dbReference>
<proteinExistence type="inferred from homology"/>
<evidence type="ECO:0000313" key="26">
    <source>
        <dbReference type="EMBL" id="KFD72737.1"/>
    </source>
</evidence>
<dbReference type="GO" id="GO:0042813">
    <property type="term" value="F:Wnt receptor activity"/>
    <property type="evidence" value="ECO:0007669"/>
    <property type="project" value="TreeGrafter"/>
</dbReference>
<evidence type="ECO:0000256" key="6">
    <source>
        <dbReference type="ARBA" id="ARBA00018339"/>
    </source>
</evidence>
<keyword evidence="12" id="KW-0732">Signal</keyword>
<dbReference type="SUPFAM" id="SSF48452">
    <property type="entry name" value="TPR-like"/>
    <property type="match status" value="1"/>
</dbReference>
<gene>
    <name evidence="25" type="ORF">M513_01861</name>
    <name evidence="26" type="ORF">M514_01861</name>
</gene>
<dbReference type="GO" id="GO:0017147">
    <property type="term" value="F:Wnt-protein binding"/>
    <property type="evidence" value="ECO:0007669"/>
    <property type="project" value="TreeGrafter"/>
</dbReference>
<dbReference type="SMART" id="SM01330">
    <property type="entry name" value="Frizzled"/>
    <property type="match status" value="1"/>
</dbReference>
<evidence type="ECO:0000256" key="5">
    <source>
        <dbReference type="ARBA" id="ARBA00008838"/>
    </source>
</evidence>
<dbReference type="EMBL" id="KL363189">
    <property type="protein sequence ID" value="KFD57350.1"/>
    <property type="molecule type" value="Genomic_DNA"/>
</dbReference>
<dbReference type="Proteomes" id="UP000030764">
    <property type="component" value="Unassembled WGS sequence"/>
</dbReference>
<dbReference type="Pfam" id="PF01392">
    <property type="entry name" value="Fz"/>
    <property type="match status" value="1"/>
</dbReference>
<dbReference type="GO" id="GO:0005654">
    <property type="term" value="C:nucleoplasm"/>
    <property type="evidence" value="ECO:0007669"/>
    <property type="project" value="UniProtKB-SubCell"/>
</dbReference>
<feature type="transmembrane region" description="Helical" evidence="22">
    <location>
        <begin position="880"/>
        <end position="905"/>
    </location>
</feature>
<dbReference type="PANTHER" id="PTHR11309">
    <property type="entry name" value="FRIZZLED"/>
    <property type="match status" value="1"/>
</dbReference>
<keyword evidence="7" id="KW-0217">Developmental protein</keyword>
<evidence type="ECO:0000256" key="16">
    <source>
        <dbReference type="ARBA" id="ARBA00023157"/>
    </source>
</evidence>
<evidence type="ECO:0000256" key="11">
    <source>
        <dbReference type="ARBA" id="ARBA00022692"/>
    </source>
</evidence>
<evidence type="ECO:0000256" key="14">
    <source>
        <dbReference type="ARBA" id="ARBA00023040"/>
    </source>
</evidence>
<protein>
    <recommendedName>
        <fullName evidence="6">Ribosome biogenesis protein NOP53</fullName>
    </recommendedName>
</protein>
<comment type="similarity">
    <text evidence="5">Belongs to the NOP53 family.</text>
</comment>
<dbReference type="FunFam" id="1.10.2000.10:FF:000004">
    <property type="entry name" value="Frizzled class receptor 8a"/>
    <property type="match status" value="1"/>
</dbReference>
<dbReference type="Proteomes" id="UP000030758">
    <property type="component" value="Unassembled WGS sequence"/>
</dbReference>
<feature type="transmembrane region" description="Helical" evidence="22">
    <location>
        <begin position="942"/>
        <end position="964"/>
    </location>
</feature>
<dbReference type="CDD" id="cd15035">
    <property type="entry name" value="7tmF_FZD5_FZD8-like"/>
    <property type="match status" value="1"/>
</dbReference>
<dbReference type="GO" id="GO:0035567">
    <property type="term" value="P:non-canonical Wnt signaling pathway"/>
    <property type="evidence" value="ECO:0007669"/>
    <property type="project" value="TreeGrafter"/>
</dbReference>
<evidence type="ECO:0000256" key="17">
    <source>
        <dbReference type="ARBA" id="ARBA00023170"/>
    </source>
</evidence>
<keyword evidence="10" id="KW-0879">Wnt signaling pathway</keyword>
<dbReference type="InterPro" id="IPR020067">
    <property type="entry name" value="Frizzled_dom"/>
</dbReference>
<keyword evidence="14" id="KW-0297">G-protein coupled receptor</keyword>
<evidence type="ECO:0000256" key="18">
    <source>
        <dbReference type="ARBA" id="ARBA00023224"/>
    </source>
</evidence>
<evidence type="ECO:0000259" key="23">
    <source>
        <dbReference type="PROSITE" id="PS50038"/>
    </source>
</evidence>
<dbReference type="SUPFAM" id="SSF63501">
    <property type="entry name" value="Frizzled cysteine-rich domain"/>
    <property type="match status" value="1"/>
</dbReference>
<evidence type="ECO:0000313" key="27">
    <source>
        <dbReference type="Proteomes" id="UP000030764"/>
    </source>
</evidence>
<keyword evidence="27" id="KW-1185">Reference proteome</keyword>
<evidence type="ECO:0000256" key="10">
    <source>
        <dbReference type="ARBA" id="ARBA00022687"/>
    </source>
</evidence>
<feature type="disulfide bond" evidence="20">
    <location>
        <begin position="468"/>
        <end position="529"/>
    </location>
</feature>
<evidence type="ECO:0000256" key="13">
    <source>
        <dbReference type="ARBA" id="ARBA00022989"/>
    </source>
</evidence>
<evidence type="ECO:0000256" key="9">
    <source>
        <dbReference type="ARBA" id="ARBA00022517"/>
    </source>
</evidence>
<keyword evidence="19" id="KW-0539">Nucleus</keyword>
<keyword evidence="18" id="KW-0807">Transducer</keyword>
<evidence type="ECO:0000256" key="19">
    <source>
        <dbReference type="ARBA" id="ARBA00023242"/>
    </source>
</evidence>
<evidence type="ECO:0000256" key="1">
    <source>
        <dbReference type="ARBA" id="ARBA00004604"/>
    </source>
</evidence>
<evidence type="ECO:0000256" key="2">
    <source>
        <dbReference type="ARBA" id="ARBA00004642"/>
    </source>
</evidence>
<organism evidence="26">
    <name type="scientific">Trichuris suis</name>
    <name type="common">pig whipworm</name>
    <dbReference type="NCBI Taxonomy" id="68888"/>
    <lineage>
        <taxon>Eukaryota</taxon>
        <taxon>Metazoa</taxon>
        <taxon>Ecdysozoa</taxon>
        <taxon>Nematoda</taxon>
        <taxon>Enoplea</taxon>
        <taxon>Dorylaimia</taxon>
        <taxon>Trichinellida</taxon>
        <taxon>Trichuridae</taxon>
        <taxon>Trichuris</taxon>
    </lineage>
</organism>
<evidence type="ECO:0000256" key="8">
    <source>
        <dbReference type="ARBA" id="ARBA00022475"/>
    </source>
</evidence>
<feature type="transmembrane region" description="Helical" evidence="22">
    <location>
        <begin position="795"/>
        <end position="813"/>
    </location>
</feature>
<feature type="disulfide bond" evidence="20">
    <location>
        <begin position="544"/>
        <end position="568"/>
    </location>
</feature>
<dbReference type="InterPro" id="IPR011990">
    <property type="entry name" value="TPR-like_helical_dom_sf"/>
</dbReference>
<evidence type="ECO:0000256" key="21">
    <source>
        <dbReference type="SAM" id="MobiDB-lite"/>
    </source>
</evidence>
<dbReference type="PROSITE" id="PS50261">
    <property type="entry name" value="G_PROTEIN_RECEP_F2_4"/>
    <property type="match status" value="1"/>
</dbReference>
<dbReference type="GO" id="GO:0004930">
    <property type="term" value="F:G protein-coupled receptor activity"/>
    <property type="evidence" value="ECO:0007669"/>
    <property type="project" value="UniProtKB-KW"/>
</dbReference>
<comment type="subcellular location">
    <subcellularLocation>
        <location evidence="3">Cell membrane</location>
        <topology evidence="3">Multi-pass membrane protein</topology>
    </subcellularLocation>
    <subcellularLocation>
        <location evidence="1">Nucleus</location>
        <location evidence="1">Nucleolus</location>
    </subcellularLocation>
    <subcellularLocation>
        <location evidence="2">Nucleus</location>
        <location evidence="2">Nucleoplasm</location>
    </subcellularLocation>
</comment>
<feature type="disulfide bond" evidence="20">
    <location>
        <begin position="476"/>
        <end position="522"/>
    </location>
</feature>
<keyword evidence="17" id="KW-0675">Receptor</keyword>
<keyword evidence="11 22" id="KW-0812">Transmembrane</keyword>
<feature type="transmembrane region" description="Helical" evidence="22">
    <location>
        <begin position="833"/>
        <end position="859"/>
    </location>
</feature>
<keyword evidence="16 20" id="KW-1015">Disulfide bond</keyword>
<feature type="transmembrane region" description="Helical" evidence="22">
    <location>
        <begin position="669"/>
        <end position="691"/>
    </location>
</feature>
<keyword evidence="8" id="KW-1003">Cell membrane</keyword>
<evidence type="ECO:0000259" key="24">
    <source>
        <dbReference type="PROSITE" id="PS50261"/>
    </source>
</evidence>
<dbReference type="Gene3D" id="1.20.1070.10">
    <property type="entry name" value="Rhodopsin 7-helix transmembrane proteins"/>
    <property type="match status" value="1"/>
</dbReference>
<evidence type="ECO:0000256" key="12">
    <source>
        <dbReference type="ARBA" id="ARBA00022729"/>
    </source>
</evidence>
<feature type="disulfide bond" evidence="20">
    <location>
        <begin position="540"/>
        <end position="581"/>
    </location>
</feature>
<accession>A0A085NTE1</accession>
<dbReference type="SMART" id="SM00063">
    <property type="entry name" value="FRI"/>
    <property type="match status" value="1"/>
</dbReference>
<dbReference type="GO" id="GO:0005730">
    <property type="term" value="C:nucleolus"/>
    <property type="evidence" value="ECO:0007669"/>
    <property type="project" value="UniProtKB-SubCell"/>
</dbReference>
<keyword evidence="15 22" id="KW-0472">Membrane</keyword>
<dbReference type="Pfam" id="PF01534">
    <property type="entry name" value="Frizzled"/>
    <property type="match status" value="1"/>
</dbReference>
<dbReference type="PANTHER" id="PTHR11309:SF126">
    <property type="entry name" value="FRIZZLED-2"/>
    <property type="match status" value="1"/>
</dbReference>
<keyword evidence="13 22" id="KW-1133">Transmembrane helix</keyword>
<dbReference type="Pfam" id="PF07767">
    <property type="entry name" value="Nop53"/>
    <property type="match status" value="1"/>
</dbReference>
<evidence type="ECO:0000256" key="7">
    <source>
        <dbReference type="ARBA" id="ARBA00022473"/>
    </source>
</evidence>
<dbReference type="Pfam" id="PF04733">
    <property type="entry name" value="Coatomer_E"/>
    <property type="match status" value="1"/>
</dbReference>
<keyword evidence="9" id="KW-0690">Ribosome biogenesis</keyword>
<evidence type="ECO:0000256" key="22">
    <source>
        <dbReference type="SAM" id="Phobius"/>
    </source>
</evidence>
<feature type="region of interest" description="Disordered" evidence="21">
    <location>
        <begin position="1308"/>
        <end position="1335"/>
    </location>
</feature>
<dbReference type="FunFam" id="1.20.1070.10:FF:000262">
    <property type="entry name" value="Frizzled 2"/>
    <property type="match status" value="1"/>
</dbReference>
<feature type="transmembrane region" description="Helical" evidence="22">
    <location>
        <begin position="703"/>
        <end position="723"/>
    </location>
</feature>
<feature type="disulfide bond" evidence="20">
    <location>
        <begin position="513"/>
        <end position="551"/>
    </location>
</feature>
<evidence type="ECO:0000256" key="15">
    <source>
        <dbReference type="ARBA" id="ARBA00023136"/>
    </source>
</evidence>
<dbReference type="InterPro" id="IPR015526">
    <property type="entry name" value="Frizzled/SFRP"/>
</dbReference>
<dbReference type="PROSITE" id="PS50038">
    <property type="entry name" value="FZ"/>
    <property type="match status" value="1"/>
</dbReference>
<dbReference type="PRINTS" id="PR00489">
    <property type="entry name" value="FRIZZLED"/>
</dbReference>
<dbReference type="InterPro" id="IPR011687">
    <property type="entry name" value="Nop53/GLTSCR2"/>
</dbReference>
<evidence type="ECO:0000313" key="25">
    <source>
        <dbReference type="EMBL" id="KFD57350.1"/>
    </source>
</evidence>
<dbReference type="CDD" id="cd07456">
    <property type="entry name" value="CRD_FZ5_like"/>
    <property type="match status" value="1"/>
</dbReference>